<evidence type="ECO:0000313" key="2">
    <source>
        <dbReference type="EMBL" id="TFU31812.1"/>
    </source>
</evidence>
<sequence length="113" mass="12112">MSTTTSRRPPLWAVATISGFFGLLFAYAVWTAVNYLVATVQAAGVAGLSMLTMGWVVWVLAIILPILLFAVAVVLGRRRGLLSLTLFLLTALALVAVFWLDVVAYTTTVPIIG</sequence>
<keyword evidence="1" id="KW-0472">Membrane</keyword>
<protein>
    <submittedName>
        <fullName evidence="2">Uncharacterized protein</fullName>
    </submittedName>
</protein>
<keyword evidence="3" id="KW-1185">Reference proteome</keyword>
<accession>A0A4Y9FSF8</accession>
<gene>
    <name evidence="2" type="ORF">E4U02_12840</name>
</gene>
<comment type="caution">
    <text evidence="2">The sequence shown here is derived from an EMBL/GenBank/DDBJ whole genome shotgun (WGS) entry which is preliminary data.</text>
</comment>
<organism evidence="2 3">
    <name type="scientific">Microbacterium paludicola</name>
    <dbReference type="NCBI Taxonomy" id="300019"/>
    <lineage>
        <taxon>Bacteria</taxon>
        <taxon>Bacillati</taxon>
        <taxon>Actinomycetota</taxon>
        <taxon>Actinomycetes</taxon>
        <taxon>Micrococcales</taxon>
        <taxon>Microbacteriaceae</taxon>
        <taxon>Microbacterium</taxon>
    </lineage>
</organism>
<dbReference type="AlphaFoldDB" id="A0A4Y9FSF8"/>
<dbReference type="EMBL" id="SPQB01000040">
    <property type="protein sequence ID" value="TFU31812.1"/>
    <property type="molecule type" value="Genomic_DNA"/>
</dbReference>
<keyword evidence="1" id="KW-1133">Transmembrane helix</keyword>
<evidence type="ECO:0000256" key="1">
    <source>
        <dbReference type="SAM" id="Phobius"/>
    </source>
</evidence>
<reference evidence="2 3" key="1">
    <citation type="submission" date="2019-03" db="EMBL/GenBank/DDBJ databases">
        <title>Diversity of the mouse oral microbiome.</title>
        <authorList>
            <person name="Joseph S."/>
            <person name="Aduse-Opoku J."/>
            <person name="Curtis M."/>
            <person name="Wade W."/>
            <person name="Hashim A."/>
        </authorList>
    </citation>
    <scope>NUCLEOTIDE SEQUENCE [LARGE SCALE GENOMIC DNA]</scope>
    <source>
        <strain evidence="2 3">P1012</strain>
    </source>
</reference>
<name>A0A4Y9FSF8_9MICO</name>
<evidence type="ECO:0000313" key="3">
    <source>
        <dbReference type="Proteomes" id="UP000298358"/>
    </source>
</evidence>
<dbReference type="RefSeq" id="WP_135115232.1">
    <property type="nucleotide sequence ID" value="NZ_JADGLL010000040.1"/>
</dbReference>
<proteinExistence type="predicted"/>
<feature type="transmembrane region" description="Helical" evidence="1">
    <location>
        <begin position="12"/>
        <end position="33"/>
    </location>
</feature>
<feature type="transmembrane region" description="Helical" evidence="1">
    <location>
        <begin position="53"/>
        <end position="74"/>
    </location>
</feature>
<dbReference type="Proteomes" id="UP000298358">
    <property type="component" value="Unassembled WGS sequence"/>
</dbReference>
<dbReference type="OrthoDB" id="5116782at2"/>
<keyword evidence="1" id="KW-0812">Transmembrane</keyword>
<feature type="transmembrane region" description="Helical" evidence="1">
    <location>
        <begin position="81"/>
        <end position="100"/>
    </location>
</feature>